<dbReference type="EMBL" id="AP035768">
    <property type="protein sequence ID" value="BFO17209.1"/>
    <property type="molecule type" value="Genomic_DNA"/>
</dbReference>
<dbReference type="PROSITE" id="PS00653">
    <property type="entry name" value="GLYCOSYL_HYDROL_F1_2"/>
    <property type="match status" value="1"/>
</dbReference>
<evidence type="ECO:0008006" key="7">
    <source>
        <dbReference type="Google" id="ProtNLM"/>
    </source>
</evidence>
<dbReference type="Gene3D" id="3.20.20.80">
    <property type="entry name" value="Glycosidases"/>
    <property type="match status" value="1"/>
</dbReference>
<dbReference type="GO" id="GO:0005829">
    <property type="term" value="C:cytosol"/>
    <property type="evidence" value="ECO:0007669"/>
    <property type="project" value="TreeGrafter"/>
</dbReference>
<dbReference type="GO" id="GO:0016052">
    <property type="term" value="P:carbohydrate catabolic process"/>
    <property type="evidence" value="ECO:0007669"/>
    <property type="project" value="TreeGrafter"/>
</dbReference>
<dbReference type="InterPro" id="IPR001360">
    <property type="entry name" value="Glyco_hydro_1"/>
</dbReference>
<evidence type="ECO:0000256" key="3">
    <source>
        <dbReference type="ARBA" id="ARBA00023295"/>
    </source>
</evidence>
<comment type="similarity">
    <text evidence="1 4">Belongs to the glycosyl hydrolase 1 family.</text>
</comment>
<proteinExistence type="inferred from homology"/>
<evidence type="ECO:0000256" key="5">
    <source>
        <dbReference type="SAM" id="MobiDB-lite"/>
    </source>
</evidence>
<dbReference type="PANTHER" id="PTHR10353:SF36">
    <property type="entry name" value="LP05116P"/>
    <property type="match status" value="1"/>
</dbReference>
<dbReference type="AlphaFoldDB" id="A0AAT9HJ80"/>
<evidence type="ECO:0000256" key="4">
    <source>
        <dbReference type="RuleBase" id="RU003690"/>
    </source>
</evidence>
<sequence>MTTLPEQNERTYVSIDFAALPHDFLWGTATSAYQIEGAVTEDGRSPSIWDTFSHTPGKIDNDDHGDVACDHYHRWREDIDLMRRLGTNAYRLSIAWPRVVPGGDGPVNAKGLAFYDELIDGLLEAGITPSVTLYHWDLPQALQDRDRGWQERSTAEHFASYASVVAERLGDRVGHWATLNEPLCSAWIGHLEGVMAPGLTDLTAAVRASYHLLLGHGLAMQAIRSAAPNAQVGIVNNLSTIHAASDREEDLAAAHRMDGHTNRWWLDPVHGRGFPEDMREVYGVELPEREGDMKLIGADLDWLGLNYYFPQTVADDPTGPAPASAPSGVTASRAPAWTGRSTRAASRTCCCV</sequence>
<name>A0AAT9HJ80_9ACTN</name>
<dbReference type="Pfam" id="PF00232">
    <property type="entry name" value="Glyco_hydro_1"/>
    <property type="match status" value="1"/>
</dbReference>
<dbReference type="PANTHER" id="PTHR10353">
    <property type="entry name" value="GLYCOSYL HYDROLASE"/>
    <property type="match status" value="1"/>
</dbReference>
<evidence type="ECO:0000313" key="6">
    <source>
        <dbReference type="EMBL" id="BFO17209.1"/>
    </source>
</evidence>
<evidence type="ECO:0000256" key="2">
    <source>
        <dbReference type="ARBA" id="ARBA00022801"/>
    </source>
</evidence>
<feature type="region of interest" description="Disordered" evidence="5">
    <location>
        <begin position="318"/>
        <end position="338"/>
    </location>
</feature>
<accession>A0AAT9HJ80</accession>
<evidence type="ECO:0000256" key="1">
    <source>
        <dbReference type="ARBA" id="ARBA00010838"/>
    </source>
</evidence>
<dbReference type="SUPFAM" id="SSF51445">
    <property type="entry name" value="(Trans)glycosidases"/>
    <property type="match status" value="1"/>
</dbReference>
<organism evidence="6">
    <name type="scientific">Streptomyces haneummycinicus</name>
    <dbReference type="NCBI Taxonomy" id="3074435"/>
    <lineage>
        <taxon>Bacteria</taxon>
        <taxon>Bacillati</taxon>
        <taxon>Actinomycetota</taxon>
        <taxon>Actinomycetes</taxon>
        <taxon>Kitasatosporales</taxon>
        <taxon>Streptomycetaceae</taxon>
        <taxon>Streptomyces</taxon>
    </lineage>
</organism>
<dbReference type="InterPro" id="IPR033132">
    <property type="entry name" value="GH_1_N_CS"/>
</dbReference>
<keyword evidence="3" id="KW-0326">Glycosidase</keyword>
<gene>
    <name evidence="6" type="ORF">SHKM778_35970</name>
</gene>
<reference evidence="6" key="2">
    <citation type="submission" date="2024-07" db="EMBL/GenBank/DDBJ databases">
        <title>Streptomyces haneummycinica sp. nov., a new antibiotic-producing actinobacterium isolated from marine sediment.</title>
        <authorList>
            <person name="Uemura M."/>
            <person name="Hamada M."/>
            <person name="Hirano S."/>
            <person name="Kobayashi K."/>
            <person name="Ohshiro T."/>
            <person name="Kobayashi T."/>
            <person name="Terahara T."/>
        </authorList>
    </citation>
    <scope>NUCLEOTIDE SEQUENCE</scope>
    <source>
        <strain evidence="6">KM77-8</strain>
    </source>
</reference>
<feature type="compositionally biased region" description="Low complexity" evidence="5">
    <location>
        <begin position="318"/>
        <end position="331"/>
    </location>
</feature>
<dbReference type="InterPro" id="IPR017853">
    <property type="entry name" value="GH"/>
</dbReference>
<protein>
    <recommendedName>
        <fullName evidence="7">Beta-glucosidase</fullName>
    </recommendedName>
</protein>
<dbReference type="GO" id="GO:0008422">
    <property type="term" value="F:beta-glucosidase activity"/>
    <property type="evidence" value="ECO:0007669"/>
    <property type="project" value="TreeGrafter"/>
</dbReference>
<keyword evidence="2" id="KW-0378">Hydrolase</keyword>
<reference evidence="6" key="1">
    <citation type="submission" date="2024-06" db="EMBL/GenBank/DDBJ databases">
        <authorList>
            <consortium name="consrtm"/>
            <person name="Uemura M."/>
            <person name="Terahara T."/>
        </authorList>
    </citation>
    <scope>NUCLEOTIDE SEQUENCE</scope>
    <source>
        <strain evidence="6">KM77-8</strain>
    </source>
</reference>